<evidence type="ECO:0000256" key="3">
    <source>
        <dbReference type="ARBA" id="ARBA00022833"/>
    </source>
</evidence>
<gene>
    <name evidence="8" type="primary">ABSGL_13290.1 scaffold 13659</name>
</gene>
<dbReference type="Proteomes" id="UP000078561">
    <property type="component" value="Unassembled WGS sequence"/>
</dbReference>
<dbReference type="InterPro" id="IPR001781">
    <property type="entry name" value="Znf_LIM"/>
</dbReference>
<evidence type="ECO:0000256" key="1">
    <source>
        <dbReference type="ARBA" id="ARBA00022723"/>
    </source>
</evidence>
<keyword evidence="3 5" id="KW-0862">Zinc</keyword>
<dbReference type="STRING" id="4829.A0A168S0S6"/>
<dbReference type="GO" id="GO:0003712">
    <property type="term" value="F:transcription coregulator activity"/>
    <property type="evidence" value="ECO:0007669"/>
    <property type="project" value="TreeGrafter"/>
</dbReference>
<dbReference type="EMBL" id="LT554760">
    <property type="protein sequence ID" value="SAM07647.1"/>
    <property type="molecule type" value="Genomic_DNA"/>
</dbReference>
<keyword evidence="9" id="KW-1185">Reference proteome</keyword>
<evidence type="ECO:0000259" key="7">
    <source>
        <dbReference type="PROSITE" id="PS50023"/>
    </source>
</evidence>
<evidence type="ECO:0000256" key="6">
    <source>
        <dbReference type="SAM" id="MobiDB-lite"/>
    </source>
</evidence>
<reference evidence="8" key="1">
    <citation type="submission" date="2016-04" db="EMBL/GenBank/DDBJ databases">
        <authorList>
            <person name="Evans L.H."/>
            <person name="Alamgir A."/>
            <person name="Owens N."/>
            <person name="Weber N.D."/>
            <person name="Virtaneva K."/>
            <person name="Barbian K."/>
            <person name="Babar A."/>
            <person name="Rosenke K."/>
        </authorList>
    </citation>
    <scope>NUCLEOTIDE SEQUENCE [LARGE SCALE GENOMIC DNA]</scope>
    <source>
        <strain evidence="8">CBS 101.48</strain>
    </source>
</reference>
<dbReference type="GO" id="GO:0005634">
    <property type="term" value="C:nucleus"/>
    <property type="evidence" value="ECO:0007669"/>
    <property type="project" value="TreeGrafter"/>
</dbReference>
<feature type="region of interest" description="Disordered" evidence="6">
    <location>
        <begin position="24"/>
        <end position="46"/>
    </location>
</feature>
<dbReference type="GO" id="GO:0046872">
    <property type="term" value="F:metal ion binding"/>
    <property type="evidence" value="ECO:0007669"/>
    <property type="project" value="UniProtKB-KW"/>
</dbReference>
<dbReference type="PANTHER" id="PTHR24205">
    <property type="entry name" value="FOUR AND A HALF LIM DOMAINS PROTEIN"/>
    <property type="match status" value="1"/>
</dbReference>
<organism evidence="8">
    <name type="scientific">Absidia glauca</name>
    <name type="common">Pin mould</name>
    <dbReference type="NCBI Taxonomy" id="4829"/>
    <lineage>
        <taxon>Eukaryota</taxon>
        <taxon>Fungi</taxon>
        <taxon>Fungi incertae sedis</taxon>
        <taxon>Mucoromycota</taxon>
        <taxon>Mucoromycotina</taxon>
        <taxon>Mucoromycetes</taxon>
        <taxon>Mucorales</taxon>
        <taxon>Cunninghamellaceae</taxon>
        <taxon>Absidia</taxon>
    </lineage>
</organism>
<feature type="region of interest" description="Disordered" evidence="6">
    <location>
        <begin position="108"/>
        <end position="131"/>
    </location>
</feature>
<evidence type="ECO:0000256" key="5">
    <source>
        <dbReference type="PROSITE-ProRule" id="PRU00125"/>
    </source>
</evidence>
<dbReference type="InParanoid" id="A0A168S0S6"/>
<evidence type="ECO:0000313" key="9">
    <source>
        <dbReference type="Proteomes" id="UP000078561"/>
    </source>
</evidence>
<dbReference type="SUPFAM" id="SSF57716">
    <property type="entry name" value="Glucocorticoid receptor-like (DNA-binding domain)"/>
    <property type="match status" value="2"/>
</dbReference>
<dbReference type="PROSITE" id="PS50023">
    <property type="entry name" value="LIM_DOMAIN_2"/>
    <property type="match status" value="1"/>
</dbReference>
<dbReference type="OrthoDB" id="15567at2759"/>
<dbReference type="SMART" id="SM00132">
    <property type="entry name" value="LIM"/>
    <property type="match status" value="1"/>
</dbReference>
<keyword evidence="2" id="KW-0677">Repeat</keyword>
<dbReference type="Pfam" id="PF00412">
    <property type="entry name" value="LIM"/>
    <property type="match status" value="1"/>
</dbReference>
<accession>A0A168S0S6</accession>
<keyword evidence="4 5" id="KW-0440">LIM domain</keyword>
<sequence length="247" mass="27696">MSANEHYYCWGNVDKYLAHLPSRRGPSSNLNKRTTAPPVRPLPGLKGPRGLSSKAVMMDSITPLPPLNVDHNLDESLADVTKKLDLDDTKNNTDNDDDYNNRIFRTKEPLCNEPTPPTVKEEPSPPEDRPPIPTFSFGATNDMPIPTFSFGTNDDTQEEEEPLLNLAVGLQCGGCDKMISGMAITAAGHRWHADCFKCQHCHQDLEHVAFYEKDGLPYCALDYHELFTTRCQYCHTPIEEASGKRYD</sequence>
<evidence type="ECO:0000256" key="2">
    <source>
        <dbReference type="ARBA" id="ARBA00022737"/>
    </source>
</evidence>
<evidence type="ECO:0000256" key="4">
    <source>
        <dbReference type="ARBA" id="ARBA00023038"/>
    </source>
</evidence>
<dbReference type="AlphaFoldDB" id="A0A168S0S6"/>
<feature type="compositionally biased region" description="Basic and acidic residues" evidence="6">
    <location>
        <begin position="119"/>
        <end position="130"/>
    </location>
</feature>
<dbReference type="PANTHER" id="PTHR24205:SF16">
    <property type="entry name" value="GH01042P-RELATED"/>
    <property type="match status" value="1"/>
</dbReference>
<evidence type="ECO:0000313" key="8">
    <source>
        <dbReference type="EMBL" id="SAM07647.1"/>
    </source>
</evidence>
<name>A0A168S0S6_ABSGL</name>
<dbReference type="Gene3D" id="2.10.110.10">
    <property type="entry name" value="Cysteine Rich Protein"/>
    <property type="match status" value="1"/>
</dbReference>
<keyword evidence="1 5" id="KW-0479">Metal-binding</keyword>
<feature type="domain" description="LIM zinc-binding" evidence="7">
    <location>
        <begin position="170"/>
        <end position="229"/>
    </location>
</feature>
<proteinExistence type="predicted"/>
<protein>
    <recommendedName>
        <fullName evidence="7">LIM zinc-binding domain-containing protein</fullName>
    </recommendedName>
</protein>
<feature type="compositionally biased region" description="Polar residues" evidence="6">
    <location>
        <begin position="25"/>
        <end position="34"/>
    </location>
</feature>
<dbReference type="PROSITE" id="PS00478">
    <property type="entry name" value="LIM_DOMAIN_1"/>
    <property type="match status" value="1"/>
</dbReference>